<evidence type="ECO:0000259" key="6">
    <source>
        <dbReference type="Pfam" id="PF00808"/>
    </source>
</evidence>
<dbReference type="Pfam" id="PF00808">
    <property type="entry name" value="CBFD_NFYB_HMF"/>
    <property type="match status" value="1"/>
</dbReference>
<reference evidence="7 8" key="1">
    <citation type="submission" date="2011-08" db="EMBL/GenBank/DDBJ databases">
        <title>The Genome Sequence of Plasmodium vivax Brazil I.</title>
        <authorList>
            <consortium name="The Broad Institute Genome Sequencing Platform"/>
            <consortium name="The Broad Institute Genome Sequencing Center for Infectious Disease"/>
            <person name="Neafsey D."/>
            <person name="Carlton J."/>
            <person name="Barnwell J."/>
            <person name="Collins W."/>
            <person name="Escalante A."/>
            <person name="Mullikin J."/>
            <person name="Saul A."/>
            <person name="Guigo R."/>
            <person name="Camara F."/>
            <person name="Young S.K."/>
            <person name="Zeng Q."/>
            <person name="Gargeya S."/>
            <person name="Fitzgerald M."/>
            <person name="Haas B."/>
            <person name="Abouelleil A."/>
            <person name="Alvarado L."/>
            <person name="Arachchi H.M."/>
            <person name="Berlin A."/>
            <person name="Brown A."/>
            <person name="Chapman S.B."/>
            <person name="Chen Z."/>
            <person name="Dunbar C."/>
            <person name="Freedman E."/>
            <person name="Gearin G."/>
            <person name="Gellesch M."/>
            <person name="Goldberg J."/>
            <person name="Griggs A."/>
            <person name="Gujja S."/>
            <person name="Heiman D."/>
            <person name="Howarth C."/>
            <person name="Larson L."/>
            <person name="Lui A."/>
            <person name="MacDonald P.J.P."/>
            <person name="Montmayeur A."/>
            <person name="Murphy C."/>
            <person name="Neiman D."/>
            <person name="Pearson M."/>
            <person name="Priest M."/>
            <person name="Roberts A."/>
            <person name="Saif S."/>
            <person name="Shea T."/>
            <person name="Shenoy N."/>
            <person name="Sisk P."/>
            <person name="Stolte C."/>
            <person name="Sykes S."/>
            <person name="Wortman J."/>
            <person name="Nusbaum C."/>
            <person name="Birren B."/>
        </authorList>
    </citation>
    <scope>NUCLEOTIDE SEQUENCE [LARGE SCALE GENOMIC DNA]</scope>
    <source>
        <strain evidence="7 8">Brazil I</strain>
    </source>
</reference>
<proteinExistence type="inferred from homology"/>
<dbReference type="SUPFAM" id="SSF47113">
    <property type="entry name" value="Histone-fold"/>
    <property type="match status" value="1"/>
</dbReference>
<dbReference type="PANTHER" id="PTHR11064">
    <property type="entry name" value="CCAAT-BINDING TRANSCRIPTION FACTOR-RELATED"/>
    <property type="match status" value="1"/>
</dbReference>
<dbReference type="CDD" id="cd22907">
    <property type="entry name" value="HFD_NFYB"/>
    <property type="match status" value="1"/>
</dbReference>
<dbReference type="GO" id="GO:0046982">
    <property type="term" value="F:protein heterodimerization activity"/>
    <property type="evidence" value="ECO:0007669"/>
    <property type="project" value="InterPro"/>
</dbReference>
<evidence type="ECO:0000313" key="7">
    <source>
        <dbReference type="EMBL" id="KMZ86449.1"/>
    </source>
</evidence>
<evidence type="ECO:0000256" key="2">
    <source>
        <dbReference type="ARBA" id="ARBA00023015"/>
    </source>
</evidence>
<dbReference type="GO" id="GO:0001228">
    <property type="term" value="F:DNA-binding transcription activator activity, RNA polymerase II-specific"/>
    <property type="evidence" value="ECO:0007669"/>
    <property type="project" value="InterPro"/>
</dbReference>
<protein>
    <submittedName>
        <fullName evidence="7">CCAAT-box DNA binding protein subunit B</fullName>
    </submittedName>
</protein>
<dbReference type="PRINTS" id="PR00615">
    <property type="entry name" value="CCAATSUBUNTA"/>
</dbReference>
<keyword evidence="3" id="KW-0238">DNA-binding</keyword>
<name>A0A0J9SU95_PLAV1</name>
<accession>A0A0J9SU95</accession>
<feature type="region of interest" description="Disordered" evidence="5">
    <location>
        <begin position="535"/>
        <end position="619"/>
    </location>
</feature>
<feature type="compositionally biased region" description="Basic and acidic residues" evidence="5">
    <location>
        <begin position="371"/>
        <end position="381"/>
    </location>
</feature>
<dbReference type="Proteomes" id="UP000053327">
    <property type="component" value="Unassembled WGS sequence"/>
</dbReference>
<feature type="compositionally biased region" description="Basic and acidic residues" evidence="5">
    <location>
        <begin position="595"/>
        <end position="606"/>
    </location>
</feature>
<dbReference type="Gene3D" id="1.10.20.10">
    <property type="entry name" value="Histone, subunit A"/>
    <property type="match status" value="1"/>
</dbReference>
<feature type="region of interest" description="Disordered" evidence="5">
    <location>
        <begin position="649"/>
        <end position="713"/>
    </location>
</feature>
<evidence type="ECO:0000256" key="5">
    <source>
        <dbReference type="SAM" id="MobiDB-lite"/>
    </source>
</evidence>
<dbReference type="InterPro" id="IPR003958">
    <property type="entry name" value="CBFA_NFYB_domain"/>
</dbReference>
<feature type="compositionally biased region" description="Polar residues" evidence="5">
    <location>
        <begin position="667"/>
        <end position="681"/>
    </location>
</feature>
<evidence type="ECO:0000256" key="4">
    <source>
        <dbReference type="ARBA" id="ARBA00023163"/>
    </source>
</evidence>
<evidence type="ECO:0000313" key="8">
    <source>
        <dbReference type="Proteomes" id="UP000053327"/>
    </source>
</evidence>
<feature type="compositionally biased region" description="Basic and acidic residues" evidence="5">
    <location>
        <begin position="182"/>
        <end position="204"/>
    </location>
</feature>
<feature type="compositionally biased region" description="Polar residues" evidence="5">
    <location>
        <begin position="579"/>
        <end position="588"/>
    </location>
</feature>
<dbReference type="GO" id="GO:0016602">
    <property type="term" value="C:CCAAT-binding factor complex"/>
    <property type="evidence" value="ECO:0007669"/>
    <property type="project" value="InterPro"/>
</dbReference>
<keyword evidence="4" id="KW-0804">Transcription</keyword>
<dbReference type="AlphaFoldDB" id="A0A0J9SU95"/>
<feature type="compositionally biased region" description="Basic and acidic residues" evidence="5">
    <location>
        <begin position="885"/>
        <end position="912"/>
    </location>
</feature>
<dbReference type="OrthoDB" id="386949at2759"/>
<feature type="region of interest" description="Disordered" evidence="5">
    <location>
        <begin position="296"/>
        <end position="492"/>
    </location>
</feature>
<dbReference type="InterPro" id="IPR009072">
    <property type="entry name" value="Histone-fold"/>
</dbReference>
<dbReference type="GO" id="GO:0000978">
    <property type="term" value="F:RNA polymerase II cis-regulatory region sequence-specific DNA binding"/>
    <property type="evidence" value="ECO:0007669"/>
    <property type="project" value="TreeGrafter"/>
</dbReference>
<keyword evidence="2" id="KW-0805">Transcription regulation</keyword>
<feature type="compositionally biased region" description="Low complexity" evidence="5">
    <location>
        <begin position="14"/>
        <end position="24"/>
    </location>
</feature>
<feature type="compositionally biased region" description="Basic and acidic residues" evidence="5">
    <location>
        <begin position="687"/>
        <end position="702"/>
    </location>
</feature>
<feature type="region of interest" description="Disordered" evidence="5">
    <location>
        <begin position="873"/>
        <end position="912"/>
    </location>
</feature>
<feature type="compositionally biased region" description="Polar residues" evidence="5">
    <location>
        <begin position="146"/>
        <end position="160"/>
    </location>
</feature>
<feature type="compositionally biased region" description="Gly residues" evidence="5">
    <location>
        <begin position="560"/>
        <end position="575"/>
    </location>
</feature>
<feature type="region of interest" description="Disordered" evidence="5">
    <location>
        <begin position="1"/>
        <end position="40"/>
    </location>
</feature>
<feature type="domain" description="Transcription factor CBF/NF-Y/archaeal histone" evidence="6">
    <location>
        <begin position="918"/>
        <end position="980"/>
    </location>
</feature>
<evidence type="ECO:0000256" key="3">
    <source>
        <dbReference type="ARBA" id="ARBA00023125"/>
    </source>
</evidence>
<dbReference type="InterPro" id="IPR027113">
    <property type="entry name" value="Transc_fact_NFYB/HAP3"/>
</dbReference>
<dbReference type="PANTHER" id="PTHR11064:SF9">
    <property type="entry name" value="NUCLEAR TRANSCRIPTION FACTOR Y SUBUNIT BETA"/>
    <property type="match status" value="1"/>
</dbReference>
<evidence type="ECO:0000256" key="1">
    <source>
        <dbReference type="ARBA" id="ARBA00009053"/>
    </source>
</evidence>
<feature type="compositionally biased region" description="Polar residues" evidence="5">
    <location>
        <begin position="415"/>
        <end position="433"/>
    </location>
</feature>
<dbReference type="EMBL" id="KQ234823">
    <property type="protein sequence ID" value="KMZ86449.1"/>
    <property type="molecule type" value="Genomic_DNA"/>
</dbReference>
<gene>
    <name evidence="7" type="ORF">PVBG_05317</name>
</gene>
<feature type="compositionally biased region" description="Basic and acidic residues" evidence="5">
    <location>
        <begin position="653"/>
        <end position="666"/>
    </location>
</feature>
<organism evidence="7 8">
    <name type="scientific">Plasmodium vivax (strain Brazil I)</name>
    <dbReference type="NCBI Taxonomy" id="1033975"/>
    <lineage>
        <taxon>Eukaryota</taxon>
        <taxon>Sar</taxon>
        <taxon>Alveolata</taxon>
        <taxon>Apicomplexa</taxon>
        <taxon>Aconoidasida</taxon>
        <taxon>Haemosporida</taxon>
        <taxon>Plasmodiidae</taxon>
        <taxon>Plasmodium</taxon>
        <taxon>Plasmodium (Plasmodium)</taxon>
    </lineage>
</organism>
<sequence>MKNEEIYVNSRNVQNAQNAQNAQNGDPSLKTEVGDDKDDTNMSVVRYDYLGKADMNGSYDAEDVKSKNFDEDSSLNNKLISTIESENHLNEEYKYGYDNEVLASQEMQAISKIMKSKNMTCVQNVSPENNWEDSNMLPMEGDESVGINQSGSFQSANNLNTEDKLNSSGMEKAGDYMYGMKSDSDDRSGSKSFEDDEIHGEKSKTGSSHPLEEVNMDGEGRQHTYFSTQRGHAYDELASNGDYGKMQYKEMKEVGKEYLHFDKREKDDERDGSGCRGVDAHFDAVESDINFYDQGVGRSEVRSEGKFEQEISDAVPPPKSEQGEKKSLPNFESNAVKTNGPAGIIAEENATDTQVHNERSDDSLSGAPCENDPHGADKNGNGEEALGGATWGDRQAKTNVDAAAVEKGSDRIKGNQPNEGDPPTSQQNDNGGSATRKEGTVESDSGEQNEGADDATGEEFPSSEQKVGHEKSVKNCANEKGTQGGENYGEMTGEDALVGKTIRSAIPSGGSNTEEFYNGVSVAAPVNVTRMKVSSYDAAQEGERDSNVTTVNSPPKEGSAVGGGVGDGGSGGIVHGDGTTKQEQNGTRGPSAEPLKSKDHPSDFKVTKLSHTNGKDNKDGLYSYMKASNAMDDTINSTISDNANEYELVEDGSEVKNEKEDPKIESENVQMESAYQIVPNNNKRRRDSFTNEEVNKERKLNDQNESPYASPEENVNKTFTEHAHGESYGEQKGEKVTYESCGKGQPYVNPQQGNQNKQGEIFLSYSKENLGGVIPVNKDNMTTDSSYDNGKSFTMYSSFDKSNVVGKVVQGSVDTNGAYVPTHPQPSGEDSNPNCKANITHNVNDAQIEHNADGYSQHIQVAAKSVKDNCNEYADVDNENNNLSDDGKNSSDDNLEKKDSNQFDVNDKKKTKADSETLLPIANISRIMKRILPASAKVAKESKDIIRECVTEFIQFLTSEASDRCLRERRKTISGEDILFSMEKLGFNDYVEPLYEYLTKWKQLKGMNNSNCHEKKSEGSKAPLEENATMKKSLSDVNMNNNAIMGKGADNVILTKDTEHLMNNMYRNPNEMFENNINHIFSF</sequence>
<comment type="similarity">
    <text evidence="1">Belongs to the NFYB/HAP3 subunit family.</text>
</comment>
<feature type="region of interest" description="Disordered" evidence="5">
    <location>
        <begin position="146"/>
        <end position="213"/>
    </location>
</feature>
<feature type="compositionally biased region" description="Basic and acidic residues" evidence="5">
    <location>
        <begin position="299"/>
        <end position="309"/>
    </location>
</feature>
<feature type="compositionally biased region" description="Acidic residues" evidence="5">
    <location>
        <begin position="444"/>
        <end position="457"/>
    </location>
</feature>